<organism evidence="1 2">
    <name type="scientific">Bacillus sonorensis L12</name>
    <dbReference type="NCBI Taxonomy" id="1274524"/>
    <lineage>
        <taxon>Bacteria</taxon>
        <taxon>Bacillati</taxon>
        <taxon>Bacillota</taxon>
        <taxon>Bacilli</taxon>
        <taxon>Bacillales</taxon>
        <taxon>Bacillaceae</taxon>
        <taxon>Bacillus</taxon>
    </lineage>
</organism>
<protein>
    <submittedName>
        <fullName evidence="1">Uncharacterized protein</fullName>
    </submittedName>
</protein>
<gene>
    <name evidence="1" type="ORF">BSONL12_21804</name>
</gene>
<comment type="caution">
    <text evidence="1">The sequence shown here is derived from an EMBL/GenBank/DDBJ whole genome shotgun (WGS) entry which is preliminary data.</text>
</comment>
<sequence length="73" mass="8339">MSDTSSICFISSRNPYPDLSVIHFPHLFNIALFHFDERLAGRLLKEDIICLNIHFGKRLLQEDTSCHTAFSTG</sequence>
<proteinExistence type="predicted"/>
<accession>M5PB16</accession>
<dbReference type="EMBL" id="AOFM01000015">
    <property type="protein sequence ID" value="EME72585.1"/>
    <property type="molecule type" value="Genomic_DNA"/>
</dbReference>
<evidence type="ECO:0000313" key="2">
    <source>
        <dbReference type="Proteomes" id="UP000011907"/>
    </source>
</evidence>
<dbReference type="Proteomes" id="UP000011907">
    <property type="component" value="Unassembled WGS sequence"/>
</dbReference>
<dbReference type="AlphaFoldDB" id="M5PB16"/>
<reference evidence="1 2" key="1">
    <citation type="journal article" date="2013" name="Genome Announc.">
        <title>Draft Whole-Genome Sequence of Bacillus sonorensis Strain L12, a Source of Nonribosomal Lipopeptides.</title>
        <authorList>
            <person name="Adimpong D.B."/>
            <person name="Sorensen K.I."/>
            <person name="Nielsen D.S."/>
            <person name="Thorsen L."/>
            <person name="Rasmussen T.B."/>
            <person name="Derkx P.M."/>
            <person name="Jespersen L."/>
        </authorList>
    </citation>
    <scope>NUCLEOTIDE SEQUENCE [LARGE SCALE GENOMIC DNA]</scope>
    <source>
        <strain evidence="1 2">L12</strain>
    </source>
</reference>
<name>M5PB16_9BACI</name>
<evidence type="ECO:0000313" key="1">
    <source>
        <dbReference type="EMBL" id="EME72585.1"/>
    </source>
</evidence>